<gene>
    <name evidence="1" type="ORF">DQ356_09375</name>
</gene>
<name>A0A368MZW4_9FLAO</name>
<comment type="caution">
    <text evidence="1">The sequence shown here is derived from an EMBL/GenBank/DDBJ whole genome shotgun (WGS) entry which is preliminary data.</text>
</comment>
<protein>
    <submittedName>
        <fullName evidence="1">Uncharacterized protein</fullName>
    </submittedName>
</protein>
<reference evidence="1 2" key="1">
    <citation type="submission" date="2018-07" db="EMBL/GenBank/DDBJ databases">
        <title>Chryseobacterium lacus sp. nov., isolated from lake water.</title>
        <authorList>
            <person name="Li C.-M."/>
        </authorList>
    </citation>
    <scope>NUCLEOTIDE SEQUENCE [LARGE SCALE GENOMIC DNA]</scope>
    <source>
        <strain evidence="1 2">YLOS41</strain>
    </source>
</reference>
<dbReference type="EMBL" id="QPIE01000006">
    <property type="protein sequence ID" value="RCU42529.1"/>
    <property type="molecule type" value="Genomic_DNA"/>
</dbReference>
<dbReference type="Proteomes" id="UP000252172">
    <property type="component" value="Unassembled WGS sequence"/>
</dbReference>
<sequence length="264" mass="30942">MLITLEKLKTEIKNSPQVANSILGYTDQWKSSHYNTLATLVSESLMKSSLLQGEKKFELGNTISGMTLKRFFEGQNSETASNDLRFLKTLDKLSIFLGYQDFNEFIQKNKNPETPIHIPETLVHEDRIYFENIILGCARCEFEFLQKLPEINLDPLKEFVISGAPYHTRIDRYLHKLKEQEYVISSLPESNYEVFNLEIKNKTSRSVVIATSEFWNLNFIDGNEEPHHYHTMNQQNYFLKKDADGNWKIWDNYNPNVWDLTDKI</sequence>
<organism evidence="1 2">
    <name type="scientific">Chryseobacterium lacus</name>
    <dbReference type="NCBI Taxonomy" id="2058346"/>
    <lineage>
        <taxon>Bacteria</taxon>
        <taxon>Pseudomonadati</taxon>
        <taxon>Bacteroidota</taxon>
        <taxon>Flavobacteriia</taxon>
        <taxon>Flavobacteriales</taxon>
        <taxon>Weeksellaceae</taxon>
        <taxon>Chryseobacterium group</taxon>
        <taxon>Chryseobacterium</taxon>
    </lineage>
</organism>
<dbReference type="RefSeq" id="WP_114304222.1">
    <property type="nucleotide sequence ID" value="NZ_QPIE01000006.1"/>
</dbReference>
<proteinExistence type="predicted"/>
<evidence type="ECO:0000313" key="1">
    <source>
        <dbReference type="EMBL" id="RCU42529.1"/>
    </source>
</evidence>
<dbReference type="OrthoDB" id="1267200at2"/>
<evidence type="ECO:0000313" key="2">
    <source>
        <dbReference type="Proteomes" id="UP000252172"/>
    </source>
</evidence>
<accession>A0A368MZW4</accession>
<dbReference type="AlphaFoldDB" id="A0A368MZW4"/>
<keyword evidence="2" id="KW-1185">Reference proteome</keyword>